<evidence type="ECO:0000313" key="2">
    <source>
        <dbReference type="EMBL" id="TDQ49882.1"/>
    </source>
</evidence>
<organism evidence="2 3">
    <name type="scientific">Permianibacter aggregans</name>
    <dbReference type="NCBI Taxonomy" id="1510150"/>
    <lineage>
        <taxon>Bacteria</taxon>
        <taxon>Pseudomonadati</taxon>
        <taxon>Pseudomonadota</taxon>
        <taxon>Gammaproteobacteria</taxon>
        <taxon>Pseudomonadales</taxon>
        <taxon>Pseudomonadaceae</taxon>
        <taxon>Permianibacter</taxon>
    </lineage>
</organism>
<dbReference type="Proteomes" id="UP000295375">
    <property type="component" value="Unassembled WGS sequence"/>
</dbReference>
<sequence>MAPSPQPSPTRGEGGNRKGFEKKYFFVFSFEGSNIEKKKRGPRMRQPAAIGWRPGTTAGIAVVALLRHGCRVSAARAGILSMPERPGRSNETHLALRGVLLLPTFLARARKAGRPPGRIPAKVGVEKFSKEEYRSRKNPTIPHPCPSPSEGRRSR</sequence>
<proteinExistence type="predicted"/>
<keyword evidence="3" id="KW-1185">Reference proteome</keyword>
<dbReference type="EMBL" id="SNYM01000003">
    <property type="protein sequence ID" value="TDQ49882.1"/>
    <property type="molecule type" value="Genomic_DNA"/>
</dbReference>
<gene>
    <name evidence="2" type="ORF">EV696_103255</name>
</gene>
<accession>A0A4R6US50</accession>
<comment type="caution">
    <text evidence="2">The sequence shown here is derived from an EMBL/GenBank/DDBJ whole genome shotgun (WGS) entry which is preliminary data.</text>
</comment>
<protein>
    <submittedName>
        <fullName evidence="2">Uncharacterized protein</fullName>
    </submittedName>
</protein>
<dbReference type="AlphaFoldDB" id="A0A4R6US50"/>
<feature type="region of interest" description="Disordered" evidence="1">
    <location>
        <begin position="111"/>
        <end position="155"/>
    </location>
</feature>
<evidence type="ECO:0000313" key="3">
    <source>
        <dbReference type="Proteomes" id="UP000295375"/>
    </source>
</evidence>
<feature type="compositionally biased region" description="Basic and acidic residues" evidence="1">
    <location>
        <begin position="124"/>
        <end position="135"/>
    </location>
</feature>
<name>A0A4R6US50_9GAMM</name>
<reference evidence="2 3" key="1">
    <citation type="submission" date="2019-03" db="EMBL/GenBank/DDBJ databases">
        <title>Genomic Encyclopedia of Type Strains, Phase IV (KMG-IV): sequencing the most valuable type-strain genomes for metagenomic binning, comparative biology and taxonomic classification.</title>
        <authorList>
            <person name="Goeker M."/>
        </authorList>
    </citation>
    <scope>NUCLEOTIDE SEQUENCE [LARGE SCALE GENOMIC DNA]</scope>
    <source>
        <strain evidence="2 3">DSM 103792</strain>
    </source>
</reference>
<evidence type="ECO:0000256" key="1">
    <source>
        <dbReference type="SAM" id="MobiDB-lite"/>
    </source>
</evidence>